<dbReference type="RefSeq" id="WP_330146414.1">
    <property type="nucleotide sequence ID" value="NZ_JAZDQU010000002.1"/>
</dbReference>
<dbReference type="Proteomes" id="UP001337681">
    <property type="component" value="Unassembled WGS sequence"/>
</dbReference>
<sequence length="80" mass="9517">MAILNKKEEKIEAVLSKLPNNYTQEEFVKMFIQTFSHEWGKIKRAYIKQSQDKEPGTVITMPKPEEYLIQILELYLKNQN</sequence>
<evidence type="ECO:0000313" key="1">
    <source>
        <dbReference type="EMBL" id="MEE1885517.1"/>
    </source>
</evidence>
<reference evidence="1 2" key="1">
    <citation type="submission" date="2024-01" db="EMBL/GenBank/DDBJ databases">
        <title>Pedobacter sp. nov., isolated from oil-contaminated soil.</title>
        <authorList>
            <person name="Le N.T.T."/>
        </authorList>
    </citation>
    <scope>NUCLEOTIDE SEQUENCE [LARGE SCALE GENOMIC DNA]</scope>
    <source>
        <strain evidence="1 2">VNH31</strain>
    </source>
</reference>
<protein>
    <submittedName>
        <fullName evidence="1">Uncharacterized protein</fullName>
    </submittedName>
</protein>
<organism evidence="1 2">
    <name type="scientific">Pedobacter flavus</name>
    <dbReference type="NCBI Taxonomy" id="3113906"/>
    <lineage>
        <taxon>Bacteria</taxon>
        <taxon>Pseudomonadati</taxon>
        <taxon>Bacteroidota</taxon>
        <taxon>Sphingobacteriia</taxon>
        <taxon>Sphingobacteriales</taxon>
        <taxon>Sphingobacteriaceae</taxon>
        <taxon>Pedobacter</taxon>
    </lineage>
</organism>
<name>A0ABU7H2J2_9SPHI</name>
<gene>
    <name evidence="1" type="ORF">VRU49_08825</name>
</gene>
<keyword evidence="2" id="KW-1185">Reference proteome</keyword>
<accession>A0ABU7H2J2</accession>
<dbReference type="EMBL" id="JAZDQU010000002">
    <property type="protein sequence ID" value="MEE1885517.1"/>
    <property type="molecule type" value="Genomic_DNA"/>
</dbReference>
<proteinExistence type="predicted"/>
<comment type="caution">
    <text evidence="1">The sequence shown here is derived from an EMBL/GenBank/DDBJ whole genome shotgun (WGS) entry which is preliminary data.</text>
</comment>
<evidence type="ECO:0000313" key="2">
    <source>
        <dbReference type="Proteomes" id="UP001337681"/>
    </source>
</evidence>